<reference evidence="1 2" key="1">
    <citation type="submission" date="2013-02" db="EMBL/GenBank/DDBJ databases">
        <title>A novel strain isolated from Lonar lake, Maharashtra, India.</title>
        <authorList>
            <person name="Singh A."/>
        </authorList>
    </citation>
    <scope>NUCLEOTIDE SEQUENCE [LARGE SCALE GENOMIC DNA]</scope>
    <source>
        <strain evidence="1 2">AK24</strain>
    </source>
</reference>
<dbReference type="AlphaFoldDB" id="R7ZWR4"/>
<dbReference type="EMBL" id="AQHR01000035">
    <property type="protein sequence ID" value="EON78463.1"/>
    <property type="molecule type" value="Genomic_DNA"/>
</dbReference>
<keyword evidence="2" id="KW-1185">Reference proteome</keyword>
<accession>R7ZWR4</accession>
<comment type="caution">
    <text evidence="1">The sequence shown here is derived from an EMBL/GenBank/DDBJ whole genome shotgun (WGS) entry which is preliminary data.</text>
</comment>
<protein>
    <submittedName>
        <fullName evidence="1">Uncharacterized protein</fullName>
    </submittedName>
</protein>
<sequence length="42" mass="5037">MPDTKAIVRAKASRFLPHYWQIKKNNVTLDFQKARDLDVHHF</sequence>
<organism evidence="1 2">
    <name type="scientific">Lunatimonas lonarensis</name>
    <dbReference type="NCBI Taxonomy" id="1232681"/>
    <lineage>
        <taxon>Bacteria</taxon>
        <taxon>Pseudomonadati</taxon>
        <taxon>Bacteroidota</taxon>
        <taxon>Cytophagia</taxon>
        <taxon>Cytophagales</taxon>
        <taxon>Cyclobacteriaceae</taxon>
    </lineage>
</organism>
<evidence type="ECO:0000313" key="2">
    <source>
        <dbReference type="Proteomes" id="UP000013909"/>
    </source>
</evidence>
<dbReference type="Proteomes" id="UP000013909">
    <property type="component" value="Unassembled WGS sequence"/>
</dbReference>
<gene>
    <name evidence="1" type="ORF">ADIS_1074</name>
</gene>
<proteinExistence type="predicted"/>
<evidence type="ECO:0000313" key="1">
    <source>
        <dbReference type="EMBL" id="EON78463.1"/>
    </source>
</evidence>
<name>R7ZWR4_9BACT</name>